<dbReference type="SUPFAM" id="SSF57845">
    <property type="entry name" value="B-box zinc-binding domain"/>
    <property type="match status" value="1"/>
</dbReference>
<reference evidence="3" key="1">
    <citation type="journal article" date="2015" name="PLoS Genet.">
        <title>The dynamic genome and transcriptome of the human fungal pathogen Blastomyces and close relative Emmonsia.</title>
        <authorList>
            <person name="Munoz J.F."/>
            <person name="Gauthier G.M."/>
            <person name="Desjardins C.A."/>
            <person name="Gallo J.E."/>
            <person name="Holder J."/>
            <person name="Sullivan T.D."/>
            <person name="Marty A.J."/>
            <person name="Carmen J.C."/>
            <person name="Chen Z."/>
            <person name="Ding L."/>
            <person name="Gujja S."/>
            <person name="Magrini V."/>
            <person name="Misas E."/>
            <person name="Mitreva M."/>
            <person name="Priest M."/>
            <person name="Saif S."/>
            <person name="Whiston E.A."/>
            <person name="Young S."/>
            <person name="Zeng Q."/>
            <person name="Goldman W.E."/>
            <person name="Mardis E.R."/>
            <person name="Taylor J.W."/>
            <person name="McEwen J.G."/>
            <person name="Clay O.K."/>
            <person name="Klein B.S."/>
            <person name="Cuomo C.A."/>
        </authorList>
    </citation>
    <scope>NUCLEOTIDE SEQUENCE [LARGE SCALE GENOMIC DNA]</scope>
    <source>
        <strain evidence="3">UAMH 3008</strain>
    </source>
</reference>
<dbReference type="AlphaFoldDB" id="A0A0G2I081"/>
<feature type="compositionally biased region" description="Basic and acidic residues" evidence="1">
    <location>
        <begin position="192"/>
        <end position="204"/>
    </location>
</feature>
<protein>
    <submittedName>
        <fullName evidence="2">Uncharacterized protein</fullName>
    </submittedName>
</protein>
<dbReference type="PANTHER" id="PTHR46603">
    <property type="entry name" value="ABSCISSION/NOCUT CHECKPOINT REGULATOR"/>
    <property type="match status" value="1"/>
</dbReference>
<sequence length="334" mass="36758">MEGKPSKDDSALLERLNALKPSTVQLGRTPLPLDLSDADADDQPIGDLSIRFVGLGTSTSFGTSELRQGDLDSFINSGDEIEGLLSDLQSKILKQSQELDNGEDVDNLITKSKGFLKSSTQYRDLKARRELPPQPVGTKTDDNYPNSEDKDADDYLQRVLDELGAEDHQQTEAAETSVRAAADRTTAGKATKSIDRPITARESDTETSAPPQSISLPSVLNLPSTPSALYSPPPQESQPKVDPNSPELPSAPTFAPDENPIHIINNRHGSRWKGVDDNLKPFWCCICSDDASIRCLDCDAELLYCTRCWREVHVEEGGAEERAHRKVRFERDRG</sequence>
<dbReference type="PANTHER" id="PTHR46603:SF1">
    <property type="entry name" value="ABSCISSION_NOCUT CHECKPOINT REGULATOR"/>
    <property type="match status" value="1"/>
</dbReference>
<feature type="region of interest" description="Disordered" evidence="1">
    <location>
        <begin position="121"/>
        <end position="151"/>
    </location>
</feature>
<dbReference type="VEuPathDB" id="FungiDB:EMCG_01741"/>
<organism evidence="2 3">
    <name type="scientific">[Emmonsia] crescens</name>
    <dbReference type="NCBI Taxonomy" id="73230"/>
    <lineage>
        <taxon>Eukaryota</taxon>
        <taxon>Fungi</taxon>
        <taxon>Dikarya</taxon>
        <taxon>Ascomycota</taxon>
        <taxon>Pezizomycotina</taxon>
        <taxon>Eurotiomycetes</taxon>
        <taxon>Eurotiomycetidae</taxon>
        <taxon>Onygenales</taxon>
        <taxon>Ajellomycetaceae</taxon>
        <taxon>Emergomyces</taxon>
    </lineage>
</organism>
<evidence type="ECO:0000256" key="1">
    <source>
        <dbReference type="SAM" id="MobiDB-lite"/>
    </source>
</evidence>
<dbReference type="Pfam" id="PF22586">
    <property type="entry name" value="ANCHR-like_BBOX"/>
    <property type="match status" value="1"/>
</dbReference>
<dbReference type="Proteomes" id="UP000034164">
    <property type="component" value="Unassembled WGS sequence"/>
</dbReference>
<gene>
    <name evidence="2" type="ORF">EMCG_01741</name>
</gene>
<proteinExistence type="predicted"/>
<name>A0A0G2I081_9EURO</name>
<dbReference type="OrthoDB" id="5407799at2759"/>
<feature type="region of interest" description="Disordered" evidence="1">
    <location>
        <begin position="165"/>
        <end position="258"/>
    </location>
</feature>
<comment type="caution">
    <text evidence="2">The sequence shown here is derived from an EMBL/GenBank/DDBJ whole genome shotgun (WGS) entry which is preliminary data.</text>
</comment>
<evidence type="ECO:0000313" key="2">
    <source>
        <dbReference type="EMBL" id="KKZ63987.1"/>
    </source>
</evidence>
<feature type="compositionally biased region" description="Polar residues" evidence="1">
    <location>
        <begin position="206"/>
        <end position="228"/>
    </location>
</feature>
<dbReference type="InterPro" id="IPR044553">
    <property type="entry name" value="Bbox1_ANCHR"/>
</dbReference>
<dbReference type="EMBL" id="LCZI01000886">
    <property type="protein sequence ID" value="KKZ63987.1"/>
    <property type="molecule type" value="Genomic_DNA"/>
</dbReference>
<dbReference type="CDD" id="cd19817">
    <property type="entry name" value="Bbox1_ANCHR-like"/>
    <property type="match status" value="1"/>
</dbReference>
<accession>A0A0G2I081</accession>
<evidence type="ECO:0000313" key="3">
    <source>
        <dbReference type="Proteomes" id="UP000034164"/>
    </source>
</evidence>
<feature type="compositionally biased region" description="Basic and acidic residues" evidence="1">
    <location>
        <begin position="139"/>
        <end position="151"/>
    </location>
</feature>